<reference evidence="1" key="2">
    <citation type="submission" date="2021-04" db="EMBL/GenBank/DDBJ databases">
        <authorList>
            <person name="Gilroy R."/>
        </authorList>
    </citation>
    <scope>NUCLEOTIDE SEQUENCE</scope>
    <source>
        <strain evidence="1">CHK195-6426</strain>
    </source>
</reference>
<evidence type="ECO:0000313" key="2">
    <source>
        <dbReference type="Proteomes" id="UP000824265"/>
    </source>
</evidence>
<gene>
    <name evidence="1" type="ORF">H9742_08450</name>
</gene>
<organism evidence="1 2">
    <name type="scientific">Candidatus Acetatifactor stercoripullorum</name>
    <dbReference type="NCBI Taxonomy" id="2838414"/>
    <lineage>
        <taxon>Bacteria</taxon>
        <taxon>Bacillati</taxon>
        <taxon>Bacillota</taxon>
        <taxon>Clostridia</taxon>
        <taxon>Lachnospirales</taxon>
        <taxon>Lachnospiraceae</taxon>
        <taxon>Acetatifactor</taxon>
    </lineage>
</organism>
<comment type="caution">
    <text evidence="1">The sequence shown here is derived from an EMBL/GenBank/DDBJ whole genome shotgun (WGS) entry which is preliminary data.</text>
</comment>
<proteinExistence type="predicted"/>
<dbReference type="Proteomes" id="UP000824265">
    <property type="component" value="Unassembled WGS sequence"/>
</dbReference>
<evidence type="ECO:0000313" key="1">
    <source>
        <dbReference type="EMBL" id="HIW81532.1"/>
    </source>
</evidence>
<accession>A0A9D1R7J8</accession>
<sequence>MLQIIILFLTSSLLLTNQISGKAEISDGTESKAQNVQVQQEEWALEASDSEQNIELYHNASADQFCLKNREAETESFLELETEYDDIVQFQISQWGEETPWAVLQVRTREDGYETFIFDKENLNEIPMTADPMEMADSFLRSEIDEEGNLVLNIAGRRFLAETKDAPFSRTLQQNLSVKGYCEYFQDETGLYCSVPVYLGKDNRLGNILLFFEFDGVGMNLTNYSFAE</sequence>
<reference evidence="1" key="1">
    <citation type="journal article" date="2021" name="PeerJ">
        <title>Extensive microbial diversity within the chicken gut microbiome revealed by metagenomics and culture.</title>
        <authorList>
            <person name="Gilroy R."/>
            <person name="Ravi A."/>
            <person name="Getino M."/>
            <person name="Pursley I."/>
            <person name="Horton D.L."/>
            <person name="Alikhan N.F."/>
            <person name="Baker D."/>
            <person name="Gharbi K."/>
            <person name="Hall N."/>
            <person name="Watson M."/>
            <person name="Adriaenssens E.M."/>
            <person name="Foster-Nyarko E."/>
            <person name="Jarju S."/>
            <person name="Secka A."/>
            <person name="Antonio M."/>
            <person name="Oren A."/>
            <person name="Chaudhuri R.R."/>
            <person name="La Ragione R."/>
            <person name="Hildebrand F."/>
            <person name="Pallen M.J."/>
        </authorList>
    </citation>
    <scope>NUCLEOTIDE SEQUENCE</scope>
    <source>
        <strain evidence="1">CHK195-6426</strain>
    </source>
</reference>
<name>A0A9D1R7J8_9FIRM</name>
<dbReference type="EMBL" id="DXGH01000043">
    <property type="protein sequence ID" value="HIW81532.1"/>
    <property type="molecule type" value="Genomic_DNA"/>
</dbReference>
<protein>
    <submittedName>
        <fullName evidence="1">Uncharacterized protein</fullName>
    </submittedName>
</protein>
<dbReference type="AlphaFoldDB" id="A0A9D1R7J8"/>